<keyword evidence="4" id="KW-0964">Secreted</keyword>
<feature type="domain" description="Flagellin N-terminal" evidence="5">
    <location>
        <begin position="3"/>
        <end position="137"/>
    </location>
</feature>
<evidence type="ECO:0000256" key="3">
    <source>
        <dbReference type="ARBA" id="ARBA00023143"/>
    </source>
</evidence>
<dbReference type="Gene3D" id="6.10.10.10">
    <property type="entry name" value="Flagellar export chaperone, C-terminal domain"/>
    <property type="match status" value="1"/>
</dbReference>
<dbReference type="PANTHER" id="PTHR42792:SF2">
    <property type="entry name" value="FLAGELLIN"/>
    <property type="match status" value="1"/>
</dbReference>
<dbReference type="PANTHER" id="PTHR42792">
    <property type="entry name" value="FLAGELLIN"/>
    <property type="match status" value="1"/>
</dbReference>
<sequence>MRININLASLNVFRNQTNSVAANSKAIRYLSSGLKIISSGDDPNGLNKSEKMKMQIRSLEMAGRNVQTGASMLQAADGALSNVNSMLSRMRELVVGAGSAKNSDDLDAIKKELQQTADAIDGVVKTNDFNGVNVLYNEKVTDNSKPETLKMQSGSMVGEINVIPQYNLSKTQLGIDNLDISDSANIGKSIDKLDDAIDAVVSARSKFGAIEKKFEDMGDSMSAISNTIESAQSDITDTDYGNSMMELSRTNILIEAANAIMVQTNNLPQECLRILERVK</sequence>
<evidence type="ECO:0000313" key="7">
    <source>
        <dbReference type="EMBL" id="OPJ63283.1"/>
    </source>
</evidence>
<evidence type="ECO:0000313" key="8">
    <source>
        <dbReference type="Proteomes" id="UP000190080"/>
    </source>
</evidence>
<comment type="similarity">
    <text evidence="1 4">Belongs to the bacterial flagellin family.</text>
</comment>
<keyword evidence="8" id="KW-1185">Reference proteome</keyword>
<organism evidence="7 8">
    <name type="scientific">Clostridium oryzae</name>
    <dbReference type="NCBI Taxonomy" id="1450648"/>
    <lineage>
        <taxon>Bacteria</taxon>
        <taxon>Bacillati</taxon>
        <taxon>Bacillota</taxon>
        <taxon>Clostridia</taxon>
        <taxon>Eubacteriales</taxon>
        <taxon>Clostridiaceae</taxon>
        <taxon>Clostridium</taxon>
    </lineage>
</organism>
<accession>A0A1V4ITR3</accession>
<evidence type="ECO:0000256" key="2">
    <source>
        <dbReference type="ARBA" id="ARBA00020110"/>
    </source>
</evidence>
<dbReference type="Gene3D" id="1.20.1330.10">
    <property type="entry name" value="f41 fragment of flagellin, N-terminal domain"/>
    <property type="match status" value="1"/>
</dbReference>
<dbReference type="SUPFAM" id="SSF64518">
    <property type="entry name" value="Phase 1 flagellin"/>
    <property type="match status" value="1"/>
</dbReference>
<dbReference type="OrthoDB" id="9796789at2"/>
<dbReference type="InterPro" id="IPR001492">
    <property type="entry name" value="Flagellin"/>
</dbReference>
<dbReference type="GO" id="GO:0005576">
    <property type="term" value="C:extracellular region"/>
    <property type="evidence" value="ECO:0007669"/>
    <property type="project" value="UniProtKB-SubCell"/>
</dbReference>
<dbReference type="GO" id="GO:0005198">
    <property type="term" value="F:structural molecule activity"/>
    <property type="evidence" value="ECO:0007669"/>
    <property type="project" value="UniProtKB-UniRule"/>
</dbReference>
<dbReference type="EMBL" id="MZGV01000010">
    <property type="protein sequence ID" value="OPJ63283.1"/>
    <property type="molecule type" value="Genomic_DNA"/>
</dbReference>
<keyword evidence="7" id="KW-0966">Cell projection</keyword>
<evidence type="ECO:0000259" key="6">
    <source>
        <dbReference type="Pfam" id="PF00700"/>
    </source>
</evidence>
<dbReference type="InterPro" id="IPR046358">
    <property type="entry name" value="Flagellin_C"/>
</dbReference>
<keyword evidence="7" id="KW-0969">Cilium</keyword>
<evidence type="ECO:0000259" key="5">
    <source>
        <dbReference type="Pfam" id="PF00669"/>
    </source>
</evidence>
<comment type="caution">
    <text evidence="7">The sequence shown here is derived from an EMBL/GenBank/DDBJ whole genome shotgun (WGS) entry which is preliminary data.</text>
</comment>
<dbReference type="Pfam" id="PF00669">
    <property type="entry name" value="Flagellin_N"/>
    <property type="match status" value="1"/>
</dbReference>
<dbReference type="RefSeq" id="WP_079422779.1">
    <property type="nucleotide sequence ID" value="NZ_MZGV01000010.1"/>
</dbReference>
<keyword evidence="7" id="KW-0282">Flagellum</keyword>
<dbReference type="InterPro" id="IPR042187">
    <property type="entry name" value="Flagellin_C_sub2"/>
</dbReference>
<comment type="subcellular location">
    <subcellularLocation>
        <location evidence="4">Secreted</location>
    </subcellularLocation>
    <subcellularLocation>
        <location evidence="4">Bacterial flagellum</location>
    </subcellularLocation>
</comment>
<comment type="function">
    <text evidence="4">Flagellin is the subunit protein which polymerizes to form the filaments of bacterial flagella.</text>
</comment>
<evidence type="ECO:0000256" key="4">
    <source>
        <dbReference type="RuleBase" id="RU362073"/>
    </source>
</evidence>
<reference evidence="7 8" key="1">
    <citation type="submission" date="2017-03" db="EMBL/GenBank/DDBJ databases">
        <title>Genome sequence of Clostridium oryzae DSM 28571.</title>
        <authorList>
            <person name="Poehlein A."/>
            <person name="Daniel R."/>
        </authorList>
    </citation>
    <scope>NUCLEOTIDE SEQUENCE [LARGE SCALE GENOMIC DNA]</scope>
    <source>
        <strain evidence="7 8">DSM 28571</strain>
    </source>
</reference>
<dbReference type="AlphaFoldDB" id="A0A1V4ITR3"/>
<dbReference type="InterPro" id="IPR001029">
    <property type="entry name" value="Flagellin_N"/>
</dbReference>
<dbReference type="PRINTS" id="PR00207">
    <property type="entry name" value="FLAGELLIN"/>
</dbReference>
<name>A0A1V4ITR3_9CLOT</name>
<dbReference type="Pfam" id="PF00700">
    <property type="entry name" value="Flagellin_C"/>
    <property type="match status" value="1"/>
</dbReference>
<dbReference type="Proteomes" id="UP000190080">
    <property type="component" value="Unassembled WGS sequence"/>
</dbReference>
<keyword evidence="3 4" id="KW-0975">Bacterial flagellum</keyword>
<protein>
    <recommendedName>
        <fullName evidence="2 4">Flagellin</fullName>
    </recommendedName>
</protein>
<proteinExistence type="inferred from homology"/>
<dbReference type="STRING" id="1450648.CLORY_13660"/>
<feature type="domain" description="Flagellin C-terminal" evidence="6">
    <location>
        <begin position="190"/>
        <end position="275"/>
    </location>
</feature>
<evidence type="ECO:0000256" key="1">
    <source>
        <dbReference type="ARBA" id="ARBA00005709"/>
    </source>
</evidence>
<dbReference type="GO" id="GO:0009288">
    <property type="term" value="C:bacterial-type flagellum"/>
    <property type="evidence" value="ECO:0007669"/>
    <property type="project" value="UniProtKB-SubCell"/>
</dbReference>
<gene>
    <name evidence="7" type="primary">hag_1</name>
    <name evidence="7" type="ORF">CLORY_13660</name>
</gene>